<evidence type="ECO:0000259" key="18">
    <source>
        <dbReference type="Pfam" id="PF04567"/>
    </source>
</evidence>
<dbReference type="Gene3D" id="3.90.1110.10">
    <property type="entry name" value="RNA polymerase Rpb2, domain 2"/>
    <property type="match status" value="1"/>
</dbReference>
<evidence type="ECO:0000256" key="8">
    <source>
        <dbReference type="ARBA" id="ARBA00048552"/>
    </source>
</evidence>
<dbReference type="InterPro" id="IPR015712">
    <property type="entry name" value="DNA-dir_RNA_pol_su2"/>
</dbReference>
<dbReference type="GO" id="GO:0046872">
    <property type="term" value="F:metal ion binding"/>
    <property type="evidence" value="ECO:0007669"/>
    <property type="project" value="UniProtKB-KW"/>
</dbReference>
<dbReference type="InterPro" id="IPR014724">
    <property type="entry name" value="RNA_pol_RPB2_OB-fold"/>
</dbReference>
<dbReference type="InterPro" id="IPR007642">
    <property type="entry name" value="RNA_pol_Rpb2_2"/>
</dbReference>
<feature type="domain" description="RNA polymerase Rpb2" evidence="16">
    <location>
        <begin position="722"/>
        <end position="786"/>
    </location>
</feature>
<dbReference type="Pfam" id="PF04563">
    <property type="entry name" value="RNA_pol_Rpb2_1"/>
    <property type="match status" value="1"/>
</dbReference>
<sequence>MARAKKAARPASGAASAVKSESSASSRAAPPPSPSKSSGPSLSNKKKVAFPPSSSSGGAAPKKLLDGASALDDAKLLSEIDKCALIDAASSVPRTSEMLPRTDPPALGRRMDGQSVSEAEAEAERRGGSAGEDGARGPGRGRLVRGSPFGAEGAVPSRLKKYGGGGGDGEYEEVEEEDDAAGVPPLEDDEGAEDAEDVRKFREWRKRTFGKVDFPVAGFGGVYGRDVIDEVDGVPLGGPLLPGEKDLRRKKRGKGGRLAALAGAEEEDDAAASAPAPPGDGRHEYGACRTPLDAPVGSLKEKWRLLPHFLKLRGLMKQHIDSFDYFVNIEMKQIVQSPSACEIRSEHDPKFYLRYTDCWVGEPSVEEDSYAFTQASPFQCRLRDCTYSAPIYVNVRYTRGRQIVVKKKVVVGRMPIMLRSSKCLLKGKTERELAKLRECPYDPGGYFVIKGVEKVILMQEQLSKNRVILEIDGKGLVQASITSSTHERKSKAYILVKHGRVYMRSNTLGDDIPIAVAFKAMGMESDLEIVQTVGSEPEIMDALALSMEEPVKLGIYTETQALKYIGNKIRARVAPQGFGGFRKTASLQDEARDVLANVVLSHVPVPNFDFRAKAMYVGHIVRRVLLVHTGKMPLDDKDYYGNKRIELAGSLLSLLFEDLFKIFNKDLQREADRVLSKPNRAQAFDVVKTIRPDIITGGMQSAISSGNWVLKRFRMDRAGVTQVLSRLSYMSAIGMMTRVNSQFEKTRKVSGPRSLQPSQWGMLCPADTPEGEACGLVKNLALLAHITTDEDTGPIERLCRDMGTQDVTMLTGNETNANGAYLVLLNGLVVGAHTRPWRFVRDLRRMRRGGMAGEFVSVYLHEGQRAVHIATDGGRVCRPLVIVDERTALPRLKQCHVEGLAVGAVDMRDLLRQGVVEYVDVNEENNCLIAVTERELEQARKVGLDKQKMRYTHLEIDPVTILGVVSGLVAYPHHNQSPRNTYTCAMGKQAIGCIGLNEYARMDGLIYTMVYPHKPMVKSRTLDLVNFDQVPGGQNACIAIMAYSGYDIEDAVVLNKASIDRGFGRCMVLRKHQTSIRRYANMTMDRTCGPPDPDAFPDGEDDKRYARFRGIDRDGICMVGEHMENGSVMVNKESPTDTSTGVGGGFGPDGAAAAVANISYKYTGMSYRSSAPSYVDKVLITSNENEQFLIKVMLRQVRRPEVGDKFASRHGQKGVCGIIVPQVDMPFNEDGICPDLIMNPHGFPSRMTVGKLIELLVGKCGVFEGRQALSTAFGEEFGSADTPDAAAEVLIRNGLNYFGKDVYYSGASGEPLDAYIFSGPVFYMKLKHMVLDKMHARARGPRAVLTRQPTEGRSRDGGLRLGEMERDCLIAYGASNLIMERLMHSSDAFSANVCMTCGLLQYQNWCQYCRSGEGVADIRLPYACKLLFQELQSMNVLPRLRLKDV</sequence>
<dbReference type="Gene3D" id="3.90.1800.10">
    <property type="entry name" value="RNA polymerase alpha subunit dimerisation domain"/>
    <property type="match status" value="1"/>
</dbReference>
<dbReference type="InterPro" id="IPR007646">
    <property type="entry name" value="RNA_pol_Rpb2_4"/>
</dbReference>
<feature type="domain" description="RNA polymerase Rpb2" evidence="18">
    <location>
        <begin position="909"/>
        <end position="958"/>
    </location>
</feature>
<dbReference type="Pfam" id="PF00562">
    <property type="entry name" value="RNA_pol_Rpb2_6"/>
    <property type="match status" value="1"/>
</dbReference>
<evidence type="ECO:0000256" key="7">
    <source>
        <dbReference type="ARBA" id="ARBA00023163"/>
    </source>
</evidence>
<evidence type="ECO:0000313" key="19">
    <source>
        <dbReference type="EMBL" id="CAE2222965.1"/>
    </source>
</evidence>
<keyword evidence="6" id="KW-0862">Zinc</keyword>
<dbReference type="FunFam" id="3.90.1800.10:FF:000003">
    <property type="entry name" value="DNA-directed RNA polymerase subunit beta"/>
    <property type="match status" value="1"/>
</dbReference>
<feature type="region of interest" description="Disordered" evidence="11">
    <location>
        <begin position="1"/>
        <end position="64"/>
    </location>
</feature>
<dbReference type="FunFam" id="2.40.270.10:FF:000011">
    <property type="entry name" value="DNA-directed RNA polymerase subunit beta"/>
    <property type="match status" value="1"/>
</dbReference>
<evidence type="ECO:0000256" key="1">
    <source>
        <dbReference type="ARBA" id="ARBA00006835"/>
    </source>
</evidence>
<evidence type="ECO:0000259" key="13">
    <source>
        <dbReference type="Pfam" id="PF04560"/>
    </source>
</evidence>
<dbReference type="FunFam" id="3.90.1100.10:FF:000014">
    <property type="entry name" value="DNA-directed RNA polymerase subunit beta"/>
    <property type="match status" value="1"/>
</dbReference>
<feature type="compositionally biased region" description="Acidic residues" evidence="11">
    <location>
        <begin position="169"/>
        <end position="196"/>
    </location>
</feature>
<feature type="domain" description="DNA-directed RNA polymerase subunit 2 hybrid-binding" evidence="12">
    <location>
        <begin position="966"/>
        <end position="1355"/>
    </location>
</feature>
<dbReference type="EC" id="2.7.7.6" evidence="10"/>
<keyword evidence="2 10" id="KW-0240">DNA-directed RNA polymerase</keyword>
<keyword evidence="5" id="KW-0479">Metal-binding</keyword>
<feature type="domain" description="RNA polymerase Rpb2" evidence="17">
    <location>
        <begin position="823"/>
        <end position="884"/>
    </location>
</feature>
<dbReference type="Pfam" id="PF04567">
    <property type="entry name" value="RNA_pol_Rpb2_5"/>
    <property type="match status" value="1"/>
</dbReference>
<evidence type="ECO:0000259" key="16">
    <source>
        <dbReference type="Pfam" id="PF04565"/>
    </source>
</evidence>
<dbReference type="InterPro" id="IPR007120">
    <property type="entry name" value="DNA-dir_RNAP_su2_dom"/>
</dbReference>
<dbReference type="FunFam" id="3.90.1100.10:FF:000021">
    <property type="entry name" value="DNA-directed RNA polymerase subunit beta"/>
    <property type="match status" value="1"/>
</dbReference>
<accession>A0A7S4I9T1</accession>
<comment type="function">
    <text evidence="10">DNA-dependent RNA polymerase catalyzes the transcription of DNA into RNA using the four ribonucleoside triphosphates as substrates.</text>
</comment>
<feature type="domain" description="RNA polymerase Rpb2" evidence="13">
    <location>
        <begin position="1357"/>
        <end position="1441"/>
    </location>
</feature>
<evidence type="ECO:0000256" key="2">
    <source>
        <dbReference type="ARBA" id="ARBA00022478"/>
    </source>
</evidence>
<feature type="compositionally biased region" description="Low complexity" evidence="11">
    <location>
        <begin position="51"/>
        <end position="61"/>
    </location>
</feature>
<dbReference type="InterPro" id="IPR007647">
    <property type="entry name" value="RNA_pol_Rpb2_5"/>
</dbReference>
<name>A0A7S4I9T1_9STRA</name>
<dbReference type="GO" id="GO:0003899">
    <property type="term" value="F:DNA-directed RNA polymerase activity"/>
    <property type="evidence" value="ECO:0007669"/>
    <property type="project" value="UniProtKB-EC"/>
</dbReference>
<feature type="compositionally biased region" description="Low complexity" evidence="11">
    <location>
        <begin position="9"/>
        <end position="28"/>
    </location>
</feature>
<dbReference type="GO" id="GO:0003677">
    <property type="term" value="F:DNA binding"/>
    <property type="evidence" value="ECO:0007669"/>
    <property type="project" value="InterPro"/>
</dbReference>
<dbReference type="Pfam" id="PF04561">
    <property type="entry name" value="RNA_pol_Rpb2_2"/>
    <property type="match status" value="1"/>
</dbReference>
<reference evidence="19" key="1">
    <citation type="submission" date="2021-01" db="EMBL/GenBank/DDBJ databases">
        <authorList>
            <person name="Corre E."/>
            <person name="Pelletier E."/>
            <person name="Niang G."/>
            <person name="Scheremetjew M."/>
            <person name="Finn R."/>
            <person name="Kale V."/>
            <person name="Holt S."/>
            <person name="Cochrane G."/>
            <person name="Meng A."/>
            <person name="Brown T."/>
            <person name="Cohen L."/>
        </authorList>
    </citation>
    <scope>NUCLEOTIDE SEQUENCE</scope>
    <source>
        <strain evidence="19">Isolate 1302-5</strain>
    </source>
</reference>
<dbReference type="GO" id="GO:0032549">
    <property type="term" value="F:ribonucleoside binding"/>
    <property type="evidence" value="ECO:0007669"/>
    <property type="project" value="InterPro"/>
</dbReference>
<evidence type="ECO:0000259" key="15">
    <source>
        <dbReference type="Pfam" id="PF04563"/>
    </source>
</evidence>
<dbReference type="Pfam" id="PF04560">
    <property type="entry name" value="RNA_pol_Rpb2_7"/>
    <property type="match status" value="1"/>
</dbReference>
<dbReference type="PANTHER" id="PTHR20856">
    <property type="entry name" value="DNA-DIRECTED RNA POLYMERASE I SUBUNIT 2"/>
    <property type="match status" value="1"/>
</dbReference>
<dbReference type="Gene3D" id="2.40.270.10">
    <property type="entry name" value="DNA-directed RNA polymerase, subunit 2, domain 6"/>
    <property type="match status" value="1"/>
</dbReference>
<proteinExistence type="inferred from homology"/>
<dbReference type="Gene3D" id="3.90.1070.20">
    <property type="match status" value="1"/>
</dbReference>
<keyword evidence="3 10" id="KW-0808">Transferase</keyword>
<dbReference type="PROSITE" id="PS01166">
    <property type="entry name" value="RNA_POL_BETA"/>
    <property type="match status" value="1"/>
</dbReference>
<dbReference type="InterPro" id="IPR007644">
    <property type="entry name" value="RNA_pol_bsu_protrusion"/>
</dbReference>
<evidence type="ECO:0000256" key="4">
    <source>
        <dbReference type="ARBA" id="ARBA00022695"/>
    </source>
</evidence>
<feature type="region of interest" description="Disordered" evidence="11">
    <location>
        <begin position="87"/>
        <end position="196"/>
    </location>
</feature>
<dbReference type="EMBL" id="HBKQ01013217">
    <property type="protein sequence ID" value="CAE2222965.1"/>
    <property type="molecule type" value="Transcribed_RNA"/>
</dbReference>
<dbReference type="GO" id="GO:0006351">
    <property type="term" value="P:DNA-templated transcription"/>
    <property type="evidence" value="ECO:0007669"/>
    <property type="project" value="InterPro"/>
</dbReference>
<organism evidence="19">
    <name type="scientific">Odontella aurita</name>
    <dbReference type="NCBI Taxonomy" id="265563"/>
    <lineage>
        <taxon>Eukaryota</taxon>
        <taxon>Sar</taxon>
        <taxon>Stramenopiles</taxon>
        <taxon>Ochrophyta</taxon>
        <taxon>Bacillariophyta</taxon>
        <taxon>Mediophyceae</taxon>
        <taxon>Biddulphiophycidae</taxon>
        <taxon>Eupodiscales</taxon>
        <taxon>Odontellaceae</taxon>
        <taxon>Odontella</taxon>
    </lineage>
</organism>
<evidence type="ECO:0000256" key="6">
    <source>
        <dbReference type="ARBA" id="ARBA00022833"/>
    </source>
</evidence>
<dbReference type="InterPro" id="IPR007121">
    <property type="entry name" value="RNA_pol_bsu_CS"/>
</dbReference>
<protein>
    <recommendedName>
        <fullName evidence="10">DNA-directed RNA polymerase subunit beta</fullName>
        <ecNumber evidence="10">2.7.7.6</ecNumber>
    </recommendedName>
</protein>
<feature type="domain" description="RNA polymerase beta subunit protrusion" evidence="15">
    <location>
        <begin position="314"/>
        <end position="695"/>
    </location>
</feature>
<comment type="similarity">
    <text evidence="1 9">Belongs to the RNA polymerase beta chain family.</text>
</comment>
<evidence type="ECO:0000256" key="9">
    <source>
        <dbReference type="RuleBase" id="RU000434"/>
    </source>
</evidence>
<dbReference type="InterPro" id="IPR037034">
    <property type="entry name" value="RNA_pol_Rpb2_2_sf"/>
</dbReference>
<dbReference type="InterPro" id="IPR007645">
    <property type="entry name" value="RNA_pol_Rpb2_3"/>
</dbReference>
<comment type="catalytic activity">
    <reaction evidence="8 10">
        <text>RNA(n) + a ribonucleoside 5'-triphosphate = RNA(n+1) + diphosphate</text>
        <dbReference type="Rhea" id="RHEA:21248"/>
        <dbReference type="Rhea" id="RHEA-COMP:14527"/>
        <dbReference type="Rhea" id="RHEA-COMP:17342"/>
        <dbReference type="ChEBI" id="CHEBI:33019"/>
        <dbReference type="ChEBI" id="CHEBI:61557"/>
        <dbReference type="ChEBI" id="CHEBI:140395"/>
        <dbReference type="EC" id="2.7.7.6"/>
    </reaction>
</comment>
<dbReference type="SUPFAM" id="SSF64484">
    <property type="entry name" value="beta and beta-prime subunits of DNA dependent RNA-polymerase"/>
    <property type="match status" value="1"/>
</dbReference>
<evidence type="ECO:0000259" key="14">
    <source>
        <dbReference type="Pfam" id="PF04561"/>
    </source>
</evidence>
<feature type="domain" description="RNA polymerase Rpb2" evidence="14">
    <location>
        <begin position="458"/>
        <end position="646"/>
    </location>
</feature>
<dbReference type="Pfam" id="PF04566">
    <property type="entry name" value="RNA_pol_Rpb2_4"/>
    <property type="match status" value="1"/>
</dbReference>
<evidence type="ECO:0000256" key="10">
    <source>
        <dbReference type="RuleBase" id="RU363031"/>
    </source>
</evidence>
<dbReference type="Gene3D" id="3.90.1100.10">
    <property type="match status" value="1"/>
</dbReference>
<dbReference type="GO" id="GO:0000428">
    <property type="term" value="C:DNA-directed RNA polymerase complex"/>
    <property type="evidence" value="ECO:0007669"/>
    <property type="project" value="UniProtKB-KW"/>
</dbReference>
<dbReference type="InterPro" id="IPR037033">
    <property type="entry name" value="DNA-dir_RNAP_su2_hyb_sf"/>
</dbReference>
<dbReference type="CDD" id="cd00653">
    <property type="entry name" value="RNA_pol_B_RPB2"/>
    <property type="match status" value="1"/>
</dbReference>
<evidence type="ECO:0000259" key="17">
    <source>
        <dbReference type="Pfam" id="PF04566"/>
    </source>
</evidence>
<evidence type="ECO:0000256" key="5">
    <source>
        <dbReference type="ARBA" id="ARBA00022723"/>
    </source>
</evidence>
<feature type="region of interest" description="Disordered" evidence="11">
    <location>
        <begin position="238"/>
        <end position="283"/>
    </location>
</feature>
<keyword evidence="4 10" id="KW-0548">Nucleotidyltransferase</keyword>
<dbReference type="FunFam" id="3.90.1110.10:FF:000006">
    <property type="entry name" value="DNA-directed RNA polymerase subunit beta"/>
    <property type="match status" value="1"/>
</dbReference>
<evidence type="ECO:0000259" key="12">
    <source>
        <dbReference type="Pfam" id="PF00562"/>
    </source>
</evidence>
<dbReference type="InterPro" id="IPR007641">
    <property type="entry name" value="RNA_pol_Rpb2_7"/>
</dbReference>
<evidence type="ECO:0000256" key="11">
    <source>
        <dbReference type="SAM" id="MobiDB-lite"/>
    </source>
</evidence>
<dbReference type="Pfam" id="PF04565">
    <property type="entry name" value="RNA_pol_Rpb2_3"/>
    <property type="match status" value="1"/>
</dbReference>
<feature type="compositionally biased region" description="Gly residues" evidence="11">
    <location>
        <begin position="128"/>
        <end position="140"/>
    </location>
</feature>
<gene>
    <name evidence="19" type="ORF">OAUR00152_LOCUS9086</name>
</gene>
<keyword evidence="7 10" id="KW-0804">Transcription</keyword>
<evidence type="ECO:0000256" key="3">
    <source>
        <dbReference type="ARBA" id="ARBA00022679"/>
    </source>
</evidence>
<dbReference type="Gene3D" id="2.40.50.150">
    <property type="match status" value="1"/>
</dbReference>